<dbReference type="Pfam" id="PF17849">
    <property type="entry name" value="OB_Dis3"/>
    <property type="match status" value="1"/>
</dbReference>
<dbReference type="InterPro" id="IPR050180">
    <property type="entry name" value="RNR_Ribonuclease"/>
</dbReference>
<dbReference type="Proteomes" id="UP000230066">
    <property type="component" value="Unassembled WGS sequence"/>
</dbReference>
<reference evidence="17" key="1">
    <citation type="submission" date="2019-03" db="EMBL/GenBank/DDBJ databases">
        <title>Improved annotation for the trematode Fasciola hepatica.</title>
        <authorList>
            <person name="Choi Y.-J."/>
            <person name="Martin J."/>
            <person name="Mitreva M."/>
        </authorList>
    </citation>
    <scope>NUCLEOTIDE SEQUENCE [LARGE SCALE GENOMIC DNA]</scope>
</reference>
<dbReference type="GO" id="GO:0000177">
    <property type="term" value="C:cytoplasmic exosome (RNase complex)"/>
    <property type="evidence" value="ECO:0007669"/>
    <property type="project" value="TreeGrafter"/>
</dbReference>
<evidence type="ECO:0000256" key="2">
    <source>
        <dbReference type="ARBA" id="ARBA00004123"/>
    </source>
</evidence>
<dbReference type="GO" id="GO:0000175">
    <property type="term" value="F:3'-5'-RNA exonuclease activity"/>
    <property type="evidence" value="ECO:0007669"/>
    <property type="project" value="TreeGrafter"/>
</dbReference>
<dbReference type="Pfam" id="PF00773">
    <property type="entry name" value="RNB"/>
    <property type="match status" value="1"/>
</dbReference>
<feature type="domain" description="RNB" evidence="16">
    <location>
        <begin position="542"/>
        <end position="942"/>
    </location>
</feature>
<dbReference type="SUPFAM" id="SSF50249">
    <property type="entry name" value="Nucleic acid-binding proteins"/>
    <property type="match status" value="2"/>
</dbReference>
<evidence type="ECO:0000259" key="16">
    <source>
        <dbReference type="SMART" id="SM00955"/>
    </source>
</evidence>
<dbReference type="CDD" id="cd09862">
    <property type="entry name" value="PIN_Rrp44-like"/>
    <property type="match status" value="1"/>
</dbReference>
<evidence type="ECO:0000313" key="18">
    <source>
        <dbReference type="Proteomes" id="UP000230066"/>
    </source>
</evidence>
<comment type="cofactor">
    <cofactor evidence="1">
        <name>Mg(2+)</name>
        <dbReference type="ChEBI" id="CHEBI:18420"/>
    </cofactor>
</comment>
<dbReference type="PROSITE" id="PS01175">
    <property type="entry name" value="RIBONUCLEASE_II"/>
    <property type="match status" value="1"/>
</dbReference>
<proteinExistence type="inferred from homology"/>
<name>A0A4E0R4Q2_FASHE</name>
<evidence type="ECO:0000256" key="9">
    <source>
        <dbReference type="ARBA" id="ARBA00022839"/>
    </source>
</evidence>
<evidence type="ECO:0000256" key="10">
    <source>
        <dbReference type="ARBA" id="ARBA00022842"/>
    </source>
</evidence>
<evidence type="ECO:0000256" key="6">
    <source>
        <dbReference type="ARBA" id="ARBA00022722"/>
    </source>
</evidence>
<dbReference type="GO" id="GO:0003723">
    <property type="term" value="F:RNA binding"/>
    <property type="evidence" value="ECO:0007669"/>
    <property type="project" value="UniProtKB-KW"/>
</dbReference>
<dbReference type="InterPro" id="IPR012340">
    <property type="entry name" value="NA-bd_OB-fold"/>
</dbReference>
<gene>
    <name evidence="17" type="ORF">D915_006055</name>
</gene>
<dbReference type="Gene3D" id="2.40.50.690">
    <property type="match status" value="1"/>
</dbReference>
<keyword evidence="7" id="KW-0378">Hydrolase</keyword>
<dbReference type="GO" id="GO:0000176">
    <property type="term" value="C:nuclear exosome (RNase complex)"/>
    <property type="evidence" value="ECO:0007669"/>
    <property type="project" value="UniProtKB-ARBA"/>
</dbReference>
<evidence type="ECO:0000256" key="13">
    <source>
        <dbReference type="ARBA" id="ARBA00077221"/>
    </source>
</evidence>
<dbReference type="EMBL" id="JXXN02002555">
    <property type="protein sequence ID" value="THD22743.1"/>
    <property type="molecule type" value="Genomic_DNA"/>
</dbReference>
<protein>
    <recommendedName>
        <fullName evidence="4">DIS3-like exonuclease 1</fullName>
    </recommendedName>
    <alternativeName>
        <fullName evidence="13">Protein DIS3 homolog</fullName>
    </alternativeName>
    <alternativeName>
        <fullName evidence="14">Ribosomal RNA-processing protein 44</fullName>
    </alternativeName>
</protein>
<organism evidence="17 18">
    <name type="scientific">Fasciola hepatica</name>
    <name type="common">Liver fluke</name>
    <dbReference type="NCBI Taxonomy" id="6192"/>
    <lineage>
        <taxon>Eukaryota</taxon>
        <taxon>Metazoa</taxon>
        <taxon>Spiralia</taxon>
        <taxon>Lophotrochozoa</taxon>
        <taxon>Platyhelminthes</taxon>
        <taxon>Trematoda</taxon>
        <taxon>Digenea</taxon>
        <taxon>Plagiorchiida</taxon>
        <taxon>Echinostomata</taxon>
        <taxon>Echinostomatoidea</taxon>
        <taxon>Fasciolidae</taxon>
        <taxon>Fasciola</taxon>
    </lineage>
</organism>
<evidence type="ECO:0000256" key="12">
    <source>
        <dbReference type="ARBA" id="ARBA00023242"/>
    </source>
</evidence>
<keyword evidence="11" id="KW-0694">RNA-binding</keyword>
<dbReference type="Gene3D" id="2.40.50.140">
    <property type="entry name" value="Nucleic acid-binding proteins"/>
    <property type="match status" value="1"/>
</dbReference>
<dbReference type="SMART" id="SM00955">
    <property type="entry name" value="RNB"/>
    <property type="match status" value="1"/>
</dbReference>
<dbReference type="Gene3D" id="3.40.50.1010">
    <property type="entry name" value="5'-nuclease"/>
    <property type="match status" value="1"/>
</dbReference>
<keyword evidence="18" id="KW-1185">Reference proteome</keyword>
<evidence type="ECO:0000256" key="14">
    <source>
        <dbReference type="ARBA" id="ARBA00077930"/>
    </source>
</evidence>
<keyword evidence="10" id="KW-0460">Magnesium</keyword>
<evidence type="ECO:0000256" key="1">
    <source>
        <dbReference type="ARBA" id="ARBA00001946"/>
    </source>
</evidence>
<evidence type="ECO:0000313" key="17">
    <source>
        <dbReference type="EMBL" id="THD22743.1"/>
    </source>
</evidence>
<sequence length="1218" mass="136920">MHSSQAKISYVISRNKSEKTVKYRTPQGKEVCLTREVYLRDEISCKCLCCPDMKCKEGMPRCFSKKFAEGRLLPADIRLYLVVDGFYALNYWEVFEFEKIKGVIVTLSTAYYVQQQAPNRHPYKKIRAALEDPSQTCVLFDNEFHRSCFHSPAVNESAEDYTTRMNWVAAAWYQKHLGPKVSVVLVTDNKSLASQCAAKSVFPAGTVTPMILTLPELLQTYFCELTEAKLLLESLHASLETRQLTKLSHEAQSSINAANDVSTAVPNGPAAPQPGKIYPDHLSESALLAGLRSGQFLRGILRVSRFRAGTEAMVTLTDSSTVKHQPELKDALATRSEIAVHGMQCRNRAIDGDMVAIRLLPRAQWTAVSSNISAAENNAAEVVDTASGPVETRLVDEPVNFVSNVTTVPCGFVVGVIGRNWRDYVCAYVPNESDERTETGWILATPWDRRIPRIRVHTTQATKLSQERFVVRIDSWDAGSAYPHGHFVQSLGRIGDLETETQTLLIEHNLAIRVFSDAQLNEMAPYSAVRPWRVDQTEVKRRRDLRSPTVSGNPDSEDVLIFSIDPPGCQDVDDALSVRWLEPIRADDGSEHRRIQLGVHIADVTYFVPPGGFVDAEARRRSTSVYLADRRYDMLPGILSGDVCSLWSGVDRYAVSVIWEIDMDNLDVLSVWYGRTVIHSSYKLSYEVAQRIFDPPNSELQKHSNLSASEMCLEKIGGVEELTKLVPELKNLDRSHLLKELGRLEESVKLLVDVASAIRVRRVARGGLELDSIEVTVRFADPNARSGKLEDLVPKEALEMHSTVAELMIFANHWVARRCLESFPERSCLRRHPPPRPEFFDELQRCAAARGLSVNIESNRSLGQSLAAADDPKDPEVKKVLLQLTTRAMSNALYFSTGGDNLTREQFVHYGLALNLYTHFTSPIRRYADIIVHRILLTALGDCRSAISVKPVNSTTSNPILEDSLFTPEELSTVCRHMNEQHWAAQQVQRASLELFQALFFRDRPEDDPIRQADGIICQLRGNNGFVVLVSRFGIRGSVCVRDPQGQIAWMNSKSGDPHRIQWMPVNSGFEVERVHDSNKSDCGYLEVRNSRTSEVQRYTIFDHVTVGIQVAESAAHGLGLRLQLIRGPHQSTEASPMKISKESEQMKTELIESVQNLDSKRRQKRAFEEQQTISNDEVELVDQDVLIARLHEPGSMYHQFRKLLRDNTQTAIAPDQA</sequence>
<evidence type="ECO:0000256" key="4">
    <source>
        <dbReference type="ARBA" id="ARBA00016366"/>
    </source>
</evidence>
<comment type="caution">
    <text evidence="17">The sequence shown here is derived from an EMBL/GenBank/DDBJ whole genome shotgun (WGS) entry which is preliminary data.</text>
</comment>
<keyword evidence="6" id="KW-0540">Nuclease</keyword>
<keyword evidence="12" id="KW-0539">Nucleus</keyword>
<evidence type="ECO:0000256" key="11">
    <source>
        <dbReference type="ARBA" id="ARBA00022884"/>
    </source>
</evidence>
<dbReference type="InterPro" id="IPR001900">
    <property type="entry name" value="RNase_II/R"/>
</dbReference>
<comment type="subcellular location">
    <subcellularLocation>
        <location evidence="2">Nucleus</location>
    </subcellularLocation>
</comment>
<dbReference type="FunFam" id="2.40.50.700:FF:000001">
    <property type="entry name" value="Exosome complex exonuclease exoribonuclease (Rrp44)"/>
    <property type="match status" value="1"/>
</dbReference>
<evidence type="ECO:0000256" key="7">
    <source>
        <dbReference type="ARBA" id="ARBA00022801"/>
    </source>
</evidence>
<keyword evidence="8" id="KW-0271">Exosome</keyword>
<evidence type="ECO:0000256" key="3">
    <source>
        <dbReference type="ARBA" id="ARBA00005785"/>
    </source>
</evidence>
<dbReference type="InterPro" id="IPR041505">
    <property type="entry name" value="Dis3_CSD2"/>
</dbReference>
<keyword evidence="9 17" id="KW-0269">Exonuclease</keyword>
<dbReference type="PANTHER" id="PTHR23355:SF30">
    <property type="entry name" value="DIS3-LIKE EXONUCLEASE 1"/>
    <property type="match status" value="1"/>
</dbReference>
<dbReference type="PANTHER" id="PTHR23355">
    <property type="entry name" value="RIBONUCLEASE"/>
    <property type="match status" value="1"/>
</dbReference>
<evidence type="ECO:0000256" key="15">
    <source>
        <dbReference type="RuleBase" id="RU003901"/>
    </source>
</evidence>
<evidence type="ECO:0000256" key="8">
    <source>
        <dbReference type="ARBA" id="ARBA00022835"/>
    </source>
</evidence>
<dbReference type="AlphaFoldDB" id="A0A4E0R4Q2"/>
<dbReference type="GO" id="GO:0000956">
    <property type="term" value="P:nuclear-transcribed mRNA catabolic process"/>
    <property type="evidence" value="ECO:0007669"/>
    <property type="project" value="UniProtKB-ARBA"/>
</dbReference>
<dbReference type="GO" id="GO:0016075">
    <property type="term" value="P:rRNA catabolic process"/>
    <property type="evidence" value="ECO:0007669"/>
    <property type="project" value="TreeGrafter"/>
</dbReference>
<dbReference type="GO" id="GO:0006364">
    <property type="term" value="P:rRNA processing"/>
    <property type="evidence" value="ECO:0007669"/>
    <property type="project" value="UniProtKB-KW"/>
</dbReference>
<dbReference type="Gene3D" id="2.40.50.700">
    <property type="match status" value="1"/>
</dbReference>
<dbReference type="InterPro" id="IPR022966">
    <property type="entry name" value="RNase_II/R_CS"/>
</dbReference>
<keyword evidence="5" id="KW-0698">rRNA processing</keyword>
<evidence type="ECO:0000256" key="5">
    <source>
        <dbReference type="ARBA" id="ARBA00022552"/>
    </source>
</evidence>
<comment type="similarity">
    <text evidence="3 15">Belongs to the RNR ribonuclease family.</text>
</comment>
<accession>A0A4E0R4Q2</accession>